<gene>
    <name evidence="6" type="ORF">FA15DRAFT_686394</name>
</gene>
<feature type="compositionally biased region" description="Basic and acidic residues" evidence="4">
    <location>
        <begin position="550"/>
        <end position="566"/>
    </location>
</feature>
<evidence type="ECO:0000256" key="4">
    <source>
        <dbReference type="SAM" id="MobiDB-lite"/>
    </source>
</evidence>
<feature type="region of interest" description="Disordered" evidence="4">
    <location>
        <begin position="543"/>
        <end position="566"/>
    </location>
</feature>
<dbReference type="EMBL" id="ML210174">
    <property type="protein sequence ID" value="TFK26465.1"/>
    <property type="molecule type" value="Genomic_DNA"/>
</dbReference>
<dbReference type="STRING" id="230819.A0A5C3L186"/>
<dbReference type="PANTHER" id="PTHR11615">
    <property type="entry name" value="NITRATE, FORMATE, IRON DEHYDROGENASE"/>
    <property type="match status" value="1"/>
</dbReference>
<keyword evidence="2" id="KW-0004">4Fe-4S</keyword>
<dbReference type="Gene3D" id="3.40.50.1780">
    <property type="match status" value="1"/>
</dbReference>
<evidence type="ECO:0000256" key="2">
    <source>
        <dbReference type="ARBA" id="ARBA00022485"/>
    </source>
</evidence>
<keyword evidence="3" id="KW-0411">Iron-sulfur</keyword>
<reference evidence="6 7" key="1">
    <citation type="journal article" date="2019" name="Nat. Ecol. Evol.">
        <title>Megaphylogeny resolves global patterns of mushroom evolution.</title>
        <authorList>
            <person name="Varga T."/>
            <person name="Krizsan K."/>
            <person name="Foldi C."/>
            <person name="Dima B."/>
            <person name="Sanchez-Garcia M."/>
            <person name="Sanchez-Ramirez S."/>
            <person name="Szollosi G.J."/>
            <person name="Szarkandi J.G."/>
            <person name="Papp V."/>
            <person name="Albert L."/>
            <person name="Andreopoulos W."/>
            <person name="Angelini C."/>
            <person name="Antonin V."/>
            <person name="Barry K.W."/>
            <person name="Bougher N.L."/>
            <person name="Buchanan P."/>
            <person name="Buyck B."/>
            <person name="Bense V."/>
            <person name="Catcheside P."/>
            <person name="Chovatia M."/>
            <person name="Cooper J."/>
            <person name="Damon W."/>
            <person name="Desjardin D."/>
            <person name="Finy P."/>
            <person name="Geml J."/>
            <person name="Haridas S."/>
            <person name="Hughes K."/>
            <person name="Justo A."/>
            <person name="Karasinski D."/>
            <person name="Kautmanova I."/>
            <person name="Kiss B."/>
            <person name="Kocsube S."/>
            <person name="Kotiranta H."/>
            <person name="LaButti K.M."/>
            <person name="Lechner B.E."/>
            <person name="Liimatainen K."/>
            <person name="Lipzen A."/>
            <person name="Lukacs Z."/>
            <person name="Mihaltcheva S."/>
            <person name="Morgado L.N."/>
            <person name="Niskanen T."/>
            <person name="Noordeloos M.E."/>
            <person name="Ohm R.A."/>
            <person name="Ortiz-Santana B."/>
            <person name="Ovrebo C."/>
            <person name="Racz N."/>
            <person name="Riley R."/>
            <person name="Savchenko A."/>
            <person name="Shiryaev A."/>
            <person name="Soop K."/>
            <person name="Spirin V."/>
            <person name="Szebenyi C."/>
            <person name="Tomsovsky M."/>
            <person name="Tulloss R.E."/>
            <person name="Uehling J."/>
            <person name="Grigoriev I.V."/>
            <person name="Vagvolgyi C."/>
            <person name="Papp T."/>
            <person name="Martin F.M."/>
            <person name="Miettinen O."/>
            <person name="Hibbett D.S."/>
            <person name="Nagy L.G."/>
        </authorList>
    </citation>
    <scope>NUCLEOTIDE SEQUENCE [LARGE SCALE GENOMIC DNA]</scope>
    <source>
        <strain evidence="6 7">CBS 121175</strain>
    </source>
</reference>
<dbReference type="InterPro" id="IPR004108">
    <property type="entry name" value="Fe_hydrogenase_lsu_C"/>
</dbReference>
<evidence type="ECO:0000256" key="3">
    <source>
        <dbReference type="ARBA" id="ARBA00023014"/>
    </source>
</evidence>
<dbReference type="AlphaFoldDB" id="A0A5C3L186"/>
<proteinExistence type="inferred from homology"/>
<feature type="domain" description="Iron hydrogenase large subunit C-terminal" evidence="5">
    <location>
        <begin position="129"/>
        <end position="471"/>
    </location>
</feature>
<comment type="similarity">
    <text evidence="1">Belongs to the NARF family.</text>
</comment>
<keyword evidence="2" id="KW-0408">Iron</keyword>
<dbReference type="GO" id="GO:0051539">
    <property type="term" value="F:4 iron, 4 sulfur cluster binding"/>
    <property type="evidence" value="ECO:0007669"/>
    <property type="project" value="UniProtKB-KW"/>
</dbReference>
<dbReference type="Gene3D" id="3.40.950.10">
    <property type="entry name" value="Fe-only Hydrogenase (Larger Subunit), Chain L, domain 3"/>
    <property type="match status" value="1"/>
</dbReference>
<dbReference type="InterPro" id="IPR050340">
    <property type="entry name" value="Cytosolic_Fe-S_CAF"/>
</dbReference>
<evidence type="ECO:0000313" key="6">
    <source>
        <dbReference type="EMBL" id="TFK26465.1"/>
    </source>
</evidence>
<dbReference type="SUPFAM" id="SSF53920">
    <property type="entry name" value="Fe-only hydrogenase"/>
    <property type="match status" value="1"/>
</dbReference>
<dbReference type="Gene3D" id="3.30.70.20">
    <property type="match status" value="1"/>
</dbReference>
<evidence type="ECO:0000256" key="1">
    <source>
        <dbReference type="ARBA" id="ARBA00006596"/>
    </source>
</evidence>
<dbReference type="Pfam" id="PF02906">
    <property type="entry name" value="Fe_hyd_lg_C"/>
    <property type="match status" value="1"/>
</dbReference>
<organism evidence="6 7">
    <name type="scientific">Coprinopsis marcescibilis</name>
    <name type="common">Agaric fungus</name>
    <name type="synonym">Psathyrella marcescibilis</name>
    <dbReference type="NCBI Taxonomy" id="230819"/>
    <lineage>
        <taxon>Eukaryota</taxon>
        <taxon>Fungi</taxon>
        <taxon>Dikarya</taxon>
        <taxon>Basidiomycota</taxon>
        <taxon>Agaricomycotina</taxon>
        <taxon>Agaricomycetes</taxon>
        <taxon>Agaricomycetidae</taxon>
        <taxon>Agaricales</taxon>
        <taxon>Agaricineae</taxon>
        <taxon>Psathyrellaceae</taxon>
        <taxon>Coprinopsis</taxon>
    </lineage>
</organism>
<keyword evidence="2" id="KW-0479">Metal-binding</keyword>
<sequence length="707" mass="76970">MAFSGALTLTDLNDFISPSQACIKPVEHVNKPKENEGTGARTEIVVDTAGSYYEVSNDGLGASGAATTSREPTKASGEKLEQAQINLNDCLACSGCITSAESVLITLQSHTEVFNFIETNKSVPPESQKILVLSVAPQSLASLAASLSVTPRQILRRVRRFFTQVLGFSQVLDTTFARHIALREHLLEYDERKTKDRLGGEAAEGQLPMLASACPGWICYAEKAHSEMLPFISQTKSPQQIMGSLVKEWMGKKWGKKPDGVYHVSVMPCYDKKLEASRQDFYNEMYSTRDVDCVITTGELDLMMKGRDWDLSATVPNELDDPLPPTSTDGDLHLPELLQHPGSSSGSYLQSIINHIIETSPTPLSLSRKIMRNADYEEFTLIEEASGKAVFKGAKCYGFRNLQNVVRKVGRDKGVRVGGGAAGKLGGKAVAGGIGRRIARKGGVSVSSGEGSKQYDYVEVMACPGGCVNGGGQLKPVASAQQSSLTSSTFNSVAAGDKDEEGFTRNWDESGMMQSSAKWGDKNWTAKVERVYWSMPRMSSSSVQQVKARGRNEEAERCDGKGERGDRVAKVQYHSEGSSTKASQYGSVSILNGADPHDSRVAPAVDISGEEQLTSVNMRGDLDGVDSVKTKKTEAIVDEDGLDPGVWPREQREGLVRQLAFADELTGRIIQDLCRPPPSESRRSREDLFRTKYHAVESDVIGLAVKW</sequence>
<dbReference type="InterPro" id="IPR009016">
    <property type="entry name" value="Fe_hydrogenase"/>
</dbReference>
<dbReference type="Proteomes" id="UP000307440">
    <property type="component" value="Unassembled WGS sequence"/>
</dbReference>
<evidence type="ECO:0000313" key="7">
    <source>
        <dbReference type="Proteomes" id="UP000307440"/>
    </source>
</evidence>
<keyword evidence="7" id="KW-1185">Reference proteome</keyword>
<evidence type="ECO:0000259" key="5">
    <source>
        <dbReference type="Pfam" id="PF02906"/>
    </source>
</evidence>
<accession>A0A5C3L186</accession>
<protein>
    <submittedName>
        <fullName evidence="6">Iron hydrogenase</fullName>
    </submittedName>
</protein>
<name>A0A5C3L186_COPMA</name>
<dbReference type="OrthoDB" id="10253113at2759"/>